<keyword evidence="6 9" id="KW-0067">ATP-binding</keyword>
<dbReference type="InterPro" id="IPR027417">
    <property type="entry name" value="P-loop_NTPase"/>
</dbReference>
<dbReference type="PANTHER" id="PTHR10925:SF5">
    <property type="entry name" value="RNA CYTIDINE ACETYLTRANSFERASE"/>
    <property type="match status" value="1"/>
</dbReference>
<dbReference type="InterPro" id="IPR032672">
    <property type="entry name" value="TmcA/NAT10/Kre33"/>
</dbReference>
<dbReference type="InterPro" id="IPR033442">
    <property type="entry name" value="TmcA_tRNA_bind"/>
</dbReference>
<keyword evidence="2 9" id="KW-0820">tRNA-binding</keyword>
<dbReference type="GO" id="GO:0002101">
    <property type="term" value="P:tRNA wobble cytosine modification"/>
    <property type="evidence" value="ECO:0007669"/>
    <property type="project" value="UniProtKB-UniRule"/>
</dbReference>
<evidence type="ECO:0000313" key="11">
    <source>
        <dbReference type="EMBL" id="AFJ02454.1"/>
    </source>
</evidence>
<comment type="subcellular location">
    <subcellularLocation>
        <location evidence="9">Cytoplasm</location>
    </subcellularLocation>
</comment>
<dbReference type="EMBL" id="CP003380">
    <property type="protein sequence ID" value="AFJ02454.1"/>
    <property type="molecule type" value="Genomic_DNA"/>
</dbReference>
<dbReference type="Gene3D" id="3.40.630.30">
    <property type="match status" value="1"/>
</dbReference>
<dbReference type="Gene3D" id="3.40.50.11040">
    <property type="match status" value="1"/>
</dbReference>
<dbReference type="GO" id="GO:0051391">
    <property type="term" value="P:tRNA acetylation"/>
    <property type="evidence" value="ECO:0007669"/>
    <property type="project" value="UniProtKB-UniRule"/>
</dbReference>
<comment type="caution">
    <text evidence="9">Lacks conserved residue(s) required for the propagation of feature annotation.</text>
</comment>
<comment type="similarity">
    <text evidence="9">Belongs to the TmcA family.</text>
</comment>
<dbReference type="GO" id="GO:0005737">
    <property type="term" value="C:cytoplasm"/>
    <property type="evidence" value="ECO:0007669"/>
    <property type="project" value="UniProtKB-SubCell"/>
</dbReference>
<dbReference type="InterPro" id="IPR038321">
    <property type="entry name" value="TmcA_C_sf"/>
</dbReference>
<dbReference type="InterPro" id="IPR016181">
    <property type="entry name" value="Acyl_CoA_acyltransferase"/>
</dbReference>
<dbReference type="GO" id="GO:1904812">
    <property type="term" value="P:rRNA acetylation involved in maturation of SSU-rRNA"/>
    <property type="evidence" value="ECO:0007669"/>
    <property type="project" value="TreeGrafter"/>
</dbReference>
<accession>I1YHR1</accession>
<organism evidence="11 12">
    <name type="scientific">Methylophaga frappieri (strain ATCC BAA-2434 / DSM 25690 / JAM7)</name>
    <dbReference type="NCBI Taxonomy" id="754477"/>
    <lineage>
        <taxon>Bacteria</taxon>
        <taxon>Pseudomonadati</taxon>
        <taxon>Pseudomonadota</taxon>
        <taxon>Gammaproteobacteria</taxon>
        <taxon>Thiotrichales</taxon>
        <taxon>Piscirickettsiaceae</taxon>
        <taxon>Methylophaga</taxon>
    </lineage>
</organism>
<dbReference type="GO" id="GO:0005524">
    <property type="term" value="F:ATP binding"/>
    <property type="evidence" value="ECO:0007669"/>
    <property type="project" value="UniProtKB-UniRule"/>
</dbReference>
<dbReference type="InterPro" id="IPR000182">
    <property type="entry name" value="GNAT_dom"/>
</dbReference>
<evidence type="ECO:0000256" key="2">
    <source>
        <dbReference type="ARBA" id="ARBA00022555"/>
    </source>
</evidence>
<evidence type="ECO:0000256" key="1">
    <source>
        <dbReference type="ARBA" id="ARBA00022490"/>
    </source>
</evidence>
<dbReference type="RefSeq" id="WP_014703874.1">
    <property type="nucleotide sequence ID" value="NC_017856.1"/>
</dbReference>
<dbReference type="EC" id="2.3.1.193" evidence="9"/>
<dbReference type="HAMAP" id="MF_01886">
    <property type="entry name" value="tRNA_acetyltr_TmcA"/>
    <property type="match status" value="1"/>
</dbReference>
<evidence type="ECO:0000256" key="3">
    <source>
        <dbReference type="ARBA" id="ARBA00022679"/>
    </source>
</evidence>
<sequence length="670" mass="75339">MSDAVHRFSLFCEGDSESLGQRIKQLRDYPDQAKIVWFAAKAHPQQNILSQSQASQYLGQETDLLIFDASEICRADALAAALGTLRGGGVFIMLLPIETTSRWMRRFKQLAEQASRHTDKIIYCKSDAPWPEIRLTPLTQTEFQLTQDQQHALQAIQQVAFGHRRRPLLMMADRGRGKSAVLGVAAASLLRQGKSRLLLTAPSKLAVKTVLQHYQRELEAQGARSDNNKMALQFIAPDQLQATLPVADVLLVDEAAALPQILLQSWLKHYARIIFSTTLQGYEGSGLGFKTQFSQILNRDVPGWQQQKLITPVRWQAGDPLEQFSYRALLLSTELERSHQAVNLQAELSCELVTSTELSTNPALMEQIFALLVSAHYRTRPSDLQALLDDENRTIWVLRDARQCLGVCWLNREGPLDEALTQAVHKGLRRLPGELLPQSLLTHAGDRQAGNLRYQRIIRIAIHPAYQRQNRGSDLVRQLLSKLPSDTDLIGCSFALQAGIYRFWQQLGFVPVRLGLHEDTMSAGRAVIMLKSCSVAGDDLIARLQQRFAEQWPELLPRYFADLPCELVKQITTDLPQIAQSLSEADKADISSFVTGQRALEYSFVPLRKRLWQQLPTAAFTACSPSAQAMLIQVLLQQQPITDVCRYHQLSGYKTLLSQLRQHSALLMPD</sequence>
<evidence type="ECO:0000256" key="7">
    <source>
        <dbReference type="ARBA" id="ARBA00022884"/>
    </source>
</evidence>
<evidence type="ECO:0000256" key="4">
    <source>
        <dbReference type="ARBA" id="ARBA00022694"/>
    </source>
</evidence>
<feature type="domain" description="N-acetyltransferase" evidence="10">
    <location>
        <begin position="356"/>
        <end position="534"/>
    </location>
</feature>
<dbReference type="GO" id="GO:0000049">
    <property type="term" value="F:tRNA binding"/>
    <property type="evidence" value="ECO:0007669"/>
    <property type="project" value="UniProtKB-UniRule"/>
</dbReference>
<dbReference type="Gene3D" id="3.40.50.300">
    <property type="entry name" value="P-loop containing nucleotide triphosphate hydrolases"/>
    <property type="match status" value="1"/>
</dbReference>
<dbReference type="Gene3D" id="1.20.120.890">
    <property type="entry name" value="tRNA(Met) cytidine acetyltransferase, tail domain"/>
    <property type="match status" value="1"/>
</dbReference>
<keyword evidence="4 9" id="KW-0819">tRNA processing</keyword>
<dbReference type="InterPro" id="IPR007807">
    <property type="entry name" value="TcmA/NAT10_helicase"/>
</dbReference>
<dbReference type="GO" id="GO:0051392">
    <property type="term" value="F:tRNA cytidine N4-acetyltransferase activity"/>
    <property type="evidence" value="ECO:0007669"/>
    <property type="project" value="UniProtKB-UniRule"/>
</dbReference>
<evidence type="ECO:0000313" key="12">
    <source>
        <dbReference type="Proteomes" id="UP000009145"/>
    </source>
</evidence>
<dbReference type="KEGG" id="mec:Q7C_1304"/>
<dbReference type="Pfam" id="PF05127">
    <property type="entry name" value="NAT10_TcmA_helicase"/>
    <property type="match status" value="1"/>
</dbReference>
<dbReference type="GO" id="GO:1990883">
    <property type="term" value="F:18S rRNA cytidine N-acetyltransferase activity"/>
    <property type="evidence" value="ECO:0007669"/>
    <property type="project" value="TreeGrafter"/>
</dbReference>
<evidence type="ECO:0000256" key="5">
    <source>
        <dbReference type="ARBA" id="ARBA00022741"/>
    </source>
</evidence>
<dbReference type="InterPro" id="IPR024914">
    <property type="entry name" value="tRNA_acetyltr_TmcA"/>
</dbReference>
<dbReference type="PATRIC" id="fig|754477.3.peg.1285"/>
<proteinExistence type="inferred from homology"/>
<dbReference type="STRING" id="754477.Q7C_1304"/>
<evidence type="ECO:0000256" key="8">
    <source>
        <dbReference type="ARBA" id="ARBA00023315"/>
    </source>
</evidence>
<keyword evidence="3 9" id="KW-0808">Transferase</keyword>
<keyword evidence="8 9" id="KW-0012">Acyltransferase</keyword>
<comment type="function">
    <text evidence="9">Catalyzes the formation of N(4)-acetylcytidine (ac(4)C) at the wobble position of tRNA(Met), by using acetyl-CoA as an acetyl donor and ATP (or GTP).</text>
</comment>
<reference evidence="11 12" key="1">
    <citation type="journal article" date="2012" name="J. Bacteriol.">
        <title>Complete genome sequences of Methylophaga sp. strain JAM1 and Methylophaga sp. strain JAM7.</title>
        <authorList>
            <person name="Villeneuve C."/>
            <person name="Martineau C."/>
            <person name="Mauffrey F."/>
            <person name="Villemur R."/>
        </authorList>
    </citation>
    <scope>NUCLEOTIDE SEQUENCE [LARGE SCALE GENOMIC DNA]</scope>
    <source>
        <strain evidence="11 12">JAM7</strain>
    </source>
</reference>
<dbReference type="HOGENOM" id="CLU_004652_1_0_6"/>
<protein>
    <recommendedName>
        <fullName evidence="9">tRNA(Met) cytidine acetyltransferase TmcA</fullName>
        <ecNumber evidence="9">2.3.1.193</ecNumber>
    </recommendedName>
</protein>
<gene>
    <name evidence="9" type="primary">tmcA</name>
    <name evidence="11" type="ordered locus">Q7C_1304</name>
</gene>
<dbReference type="Pfam" id="PF08351">
    <property type="entry name" value="TmcA_N"/>
    <property type="match status" value="1"/>
</dbReference>
<evidence type="ECO:0000259" key="10">
    <source>
        <dbReference type="PROSITE" id="PS51186"/>
    </source>
</evidence>
<feature type="binding site" evidence="9">
    <location>
        <position position="149"/>
    </location>
    <ligand>
        <name>ATP</name>
        <dbReference type="ChEBI" id="CHEBI:30616"/>
    </ligand>
</feature>
<keyword evidence="12" id="KW-1185">Reference proteome</keyword>
<dbReference type="PANTHER" id="PTHR10925">
    <property type="entry name" value="N-ACETYLTRANSFERASE 10"/>
    <property type="match status" value="1"/>
</dbReference>
<dbReference type="SUPFAM" id="SSF55729">
    <property type="entry name" value="Acyl-CoA N-acyltransferases (Nat)"/>
    <property type="match status" value="1"/>
</dbReference>
<dbReference type="SUPFAM" id="SSF52540">
    <property type="entry name" value="P-loop containing nucleoside triphosphate hydrolases"/>
    <property type="match status" value="1"/>
</dbReference>
<dbReference type="PROSITE" id="PS51186">
    <property type="entry name" value="GNAT"/>
    <property type="match status" value="1"/>
</dbReference>
<dbReference type="Pfam" id="PF13718">
    <property type="entry name" value="GNAT_acetyltr_2"/>
    <property type="match status" value="1"/>
</dbReference>
<comment type="catalytic activity">
    <reaction evidence="9">
        <text>cytidine(34) in elongator tRNA(Met) + acetyl-CoA + ATP + H2O = N(4)-acetylcytidine(34) in elongator tRNA(Met) + ADP + phosphate + CoA + H(+)</text>
        <dbReference type="Rhea" id="RHEA:43788"/>
        <dbReference type="Rhea" id="RHEA-COMP:10693"/>
        <dbReference type="Rhea" id="RHEA-COMP:10694"/>
        <dbReference type="ChEBI" id="CHEBI:15377"/>
        <dbReference type="ChEBI" id="CHEBI:15378"/>
        <dbReference type="ChEBI" id="CHEBI:30616"/>
        <dbReference type="ChEBI" id="CHEBI:43474"/>
        <dbReference type="ChEBI" id="CHEBI:57287"/>
        <dbReference type="ChEBI" id="CHEBI:57288"/>
        <dbReference type="ChEBI" id="CHEBI:74900"/>
        <dbReference type="ChEBI" id="CHEBI:82748"/>
        <dbReference type="ChEBI" id="CHEBI:456216"/>
        <dbReference type="EC" id="2.3.1.193"/>
    </reaction>
</comment>
<feature type="binding site" evidence="9">
    <location>
        <position position="314"/>
    </location>
    <ligand>
        <name>ATP</name>
        <dbReference type="ChEBI" id="CHEBI:30616"/>
    </ligand>
</feature>
<name>I1YHR1_METFJ</name>
<dbReference type="OrthoDB" id="5578851at2"/>
<dbReference type="AlphaFoldDB" id="I1YHR1"/>
<dbReference type="Pfam" id="PF17176">
    <property type="entry name" value="tRNA_bind_3"/>
    <property type="match status" value="1"/>
</dbReference>
<evidence type="ECO:0000256" key="9">
    <source>
        <dbReference type="HAMAP-Rule" id="MF_01886"/>
    </source>
</evidence>
<dbReference type="eggNOG" id="COG1444">
    <property type="taxonomic scope" value="Bacteria"/>
</dbReference>
<keyword evidence="7 9" id="KW-0694">RNA-binding</keyword>
<keyword evidence="5 9" id="KW-0547">Nucleotide-binding</keyword>
<dbReference type="InterPro" id="IPR013562">
    <property type="entry name" value="TmcA/NAT10_N"/>
</dbReference>
<dbReference type="Proteomes" id="UP000009145">
    <property type="component" value="Chromosome"/>
</dbReference>
<evidence type="ECO:0000256" key="6">
    <source>
        <dbReference type="ARBA" id="ARBA00022840"/>
    </source>
</evidence>
<keyword evidence="1 9" id="KW-0963">Cytoplasm</keyword>